<dbReference type="Proteomes" id="UP000242205">
    <property type="component" value="Chromosome"/>
</dbReference>
<feature type="transmembrane region" description="Helical" evidence="5">
    <location>
        <begin position="212"/>
        <end position="238"/>
    </location>
</feature>
<comment type="subcellular location">
    <subcellularLocation>
        <location evidence="5">Cell membrane</location>
        <topology evidence="5">Multi-pass membrane protein</topology>
    </subcellularLocation>
    <subcellularLocation>
        <location evidence="1">Membrane</location>
        <topology evidence="1">Multi-pass membrane protein</topology>
    </subcellularLocation>
</comment>
<evidence type="ECO:0000256" key="5">
    <source>
        <dbReference type="RuleBase" id="RU363041"/>
    </source>
</evidence>
<dbReference type="RefSeq" id="WP_102247825.1">
    <property type="nucleotide sequence ID" value="NZ_CP025682.1"/>
</dbReference>
<reference evidence="6 7" key="1">
    <citation type="submission" date="2018-01" db="EMBL/GenBank/DDBJ databases">
        <authorList>
            <person name="Fu G.-Y."/>
        </authorList>
    </citation>
    <scope>NUCLEOTIDE SEQUENCE [LARGE SCALE GENOMIC DNA]</scope>
    <source>
        <strain evidence="6 7">SY39</strain>
    </source>
</reference>
<feature type="transmembrane region" description="Helical" evidence="5">
    <location>
        <begin position="250"/>
        <end position="267"/>
    </location>
</feature>
<dbReference type="EMBL" id="CP025682">
    <property type="protein sequence ID" value="AUN95780.1"/>
    <property type="molecule type" value="Genomic_DNA"/>
</dbReference>
<comment type="similarity">
    <text evidence="5">Belongs to the 4-toluene sulfonate uptake permease (TSUP) (TC 2.A.102) family.</text>
</comment>
<name>A0A2I6S936_9RHOO</name>
<feature type="transmembrane region" description="Helical" evidence="5">
    <location>
        <begin position="50"/>
        <end position="70"/>
    </location>
</feature>
<feature type="transmembrane region" description="Helical" evidence="5">
    <location>
        <begin position="7"/>
        <end position="30"/>
    </location>
</feature>
<feature type="transmembrane region" description="Helical" evidence="5">
    <location>
        <begin position="178"/>
        <end position="200"/>
    </location>
</feature>
<evidence type="ECO:0000313" key="7">
    <source>
        <dbReference type="Proteomes" id="UP000242205"/>
    </source>
</evidence>
<keyword evidence="2 5" id="KW-0812">Transmembrane</keyword>
<organism evidence="6 7">
    <name type="scientific">Pseudazoarcus pumilus</name>
    <dbReference type="NCBI Taxonomy" id="2067960"/>
    <lineage>
        <taxon>Bacteria</taxon>
        <taxon>Pseudomonadati</taxon>
        <taxon>Pseudomonadota</taxon>
        <taxon>Betaproteobacteria</taxon>
        <taxon>Rhodocyclales</taxon>
        <taxon>Zoogloeaceae</taxon>
        <taxon>Pseudazoarcus</taxon>
    </lineage>
</organism>
<evidence type="ECO:0000256" key="3">
    <source>
        <dbReference type="ARBA" id="ARBA00022989"/>
    </source>
</evidence>
<feature type="transmembrane region" description="Helical" evidence="5">
    <location>
        <begin position="141"/>
        <end position="166"/>
    </location>
</feature>
<feature type="transmembrane region" description="Helical" evidence="5">
    <location>
        <begin position="91"/>
        <end position="121"/>
    </location>
</feature>
<dbReference type="KEGG" id="atw:C0099_13070"/>
<dbReference type="InterPro" id="IPR002781">
    <property type="entry name" value="TM_pro_TauE-like"/>
</dbReference>
<keyword evidence="4 5" id="KW-0472">Membrane</keyword>
<protein>
    <recommendedName>
        <fullName evidence="5">Probable membrane transporter protein</fullName>
    </recommendedName>
</protein>
<evidence type="ECO:0000256" key="4">
    <source>
        <dbReference type="ARBA" id="ARBA00023136"/>
    </source>
</evidence>
<evidence type="ECO:0000313" key="6">
    <source>
        <dbReference type="EMBL" id="AUN95780.1"/>
    </source>
</evidence>
<keyword evidence="7" id="KW-1185">Reference proteome</keyword>
<evidence type="ECO:0000256" key="1">
    <source>
        <dbReference type="ARBA" id="ARBA00004141"/>
    </source>
</evidence>
<evidence type="ECO:0000256" key="2">
    <source>
        <dbReference type="ARBA" id="ARBA00022692"/>
    </source>
</evidence>
<dbReference type="OrthoDB" id="457670at2"/>
<dbReference type="GO" id="GO:0005886">
    <property type="term" value="C:plasma membrane"/>
    <property type="evidence" value="ECO:0007669"/>
    <property type="project" value="UniProtKB-SubCell"/>
</dbReference>
<gene>
    <name evidence="6" type="ORF">C0099_13070</name>
</gene>
<accession>A0A2I6S936</accession>
<dbReference type="PANTHER" id="PTHR43483:SF3">
    <property type="entry name" value="MEMBRANE TRANSPORTER PROTEIN HI_0806-RELATED"/>
    <property type="match status" value="1"/>
</dbReference>
<dbReference type="PANTHER" id="PTHR43483">
    <property type="entry name" value="MEMBRANE TRANSPORTER PROTEIN HI_0806-RELATED"/>
    <property type="match status" value="1"/>
</dbReference>
<dbReference type="AlphaFoldDB" id="A0A2I6S936"/>
<proteinExistence type="inferred from homology"/>
<keyword evidence="3 5" id="KW-1133">Transmembrane helix</keyword>
<keyword evidence="5" id="KW-1003">Cell membrane</keyword>
<dbReference type="Pfam" id="PF01925">
    <property type="entry name" value="TauE"/>
    <property type="match status" value="1"/>
</dbReference>
<sequence length="268" mass="27859">MSFDVWWMAYLALGAVAGFLAGLLGIGGGGMMVPILTSIFVAQSVPLANVVHLALGTAMAVMVITSISSLRAHHRLGSVRWDIVRMITPGVMIGAFATTFFAAAVASKALALFFAIFMAFMSAQMMIDVKPKPTRDLPGPLGVGAVGLGIGGISSLVAIGGAALSVPYMVWCNVRLQHAIGTSAAIGWPVAVAGAIGYLVNGLDVPGMPEYSIGFIYLPALATVAVAGVLTAPLGAKLAHRMPVKRLKKVFAVFFLLLSAKMVHTVFF</sequence>